<proteinExistence type="predicted"/>
<dbReference type="InterPro" id="IPR005123">
    <property type="entry name" value="Oxoglu/Fe-dep_dioxygenase_dom"/>
</dbReference>
<dbReference type="OrthoDB" id="9812472at2"/>
<dbReference type="InterPro" id="IPR006620">
    <property type="entry name" value="Pro_4_hyd_alph"/>
</dbReference>
<evidence type="ECO:0000256" key="6">
    <source>
        <dbReference type="ARBA" id="ARBA00023004"/>
    </source>
</evidence>
<dbReference type="PROSITE" id="PS51471">
    <property type="entry name" value="FE2OG_OXY"/>
    <property type="match status" value="1"/>
</dbReference>
<evidence type="ECO:0000256" key="1">
    <source>
        <dbReference type="ARBA" id="ARBA00001961"/>
    </source>
</evidence>
<comment type="cofactor">
    <cofactor evidence="1">
        <name>L-ascorbate</name>
        <dbReference type="ChEBI" id="CHEBI:38290"/>
    </cofactor>
</comment>
<feature type="domain" description="Fe2OG dioxygenase" evidence="8">
    <location>
        <begin position="112"/>
        <end position="213"/>
    </location>
</feature>
<dbReference type="GO" id="GO:0031418">
    <property type="term" value="F:L-ascorbic acid binding"/>
    <property type="evidence" value="ECO:0007669"/>
    <property type="project" value="UniProtKB-KW"/>
</dbReference>
<accession>A0A2G4YLV4</accession>
<comment type="caution">
    <text evidence="9">The sequence shown here is derived from an EMBL/GenBank/DDBJ whole genome shotgun (WGS) entry which is preliminary data.</text>
</comment>
<dbReference type="RefSeq" id="WP_099475174.1">
    <property type="nucleotide sequence ID" value="NZ_CP041025.1"/>
</dbReference>
<evidence type="ECO:0000313" key="10">
    <source>
        <dbReference type="Proteomes" id="UP000229730"/>
    </source>
</evidence>
<evidence type="ECO:0000256" key="2">
    <source>
        <dbReference type="ARBA" id="ARBA00022723"/>
    </source>
</evidence>
<evidence type="ECO:0000313" key="9">
    <source>
        <dbReference type="EMBL" id="PHZ83281.1"/>
    </source>
</evidence>
<dbReference type="GO" id="GO:0016705">
    <property type="term" value="F:oxidoreductase activity, acting on paired donors, with incorporation or reduction of molecular oxygen"/>
    <property type="evidence" value="ECO:0007669"/>
    <property type="project" value="InterPro"/>
</dbReference>
<dbReference type="GO" id="GO:0051213">
    <property type="term" value="F:dioxygenase activity"/>
    <property type="evidence" value="ECO:0007669"/>
    <property type="project" value="UniProtKB-KW"/>
</dbReference>
<evidence type="ECO:0000256" key="5">
    <source>
        <dbReference type="ARBA" id="ARBA00023002"/>
    </source>
</evidence>
<dbReference type="InterPro" id="IPR044862">
    <property type="entry name" value="Pro_4_hyd_alph_FE2OG_OXY"/>
</dbReference>
<keyword evidence="3" id="KW-0847">Vitamin C</keyword>
<reference evidence="9 10" key="1">
    <citation type="submission" date="2017-10" db="EMBL/GenBank/DDBJ databases">
        <title>Frigbacter circumglobatus gen. nov. sp. nov., isolated from sediment cultured in situ.</title>
        <authorList>
            <person name="Zhao Z."/>
        </authorList>
    </citation>
    <scope>NUCLEOTIDE SEQUENCE [LARGE SCALE GENOMIC DNA]</scope>
    <source>
        <strain evidence="9 10">ZYL</strain>
    </source>
</reference>
<keyword evidence="2" id="KW-0479">Metal-binding</keyword>
<dbReference type="Pfam" id="PF13640">
    <property type="entry name" value="2OG-FeII_Oxy_3"/>
    <property type="match status" value="1"/>
</dbReference>
<protein>
    <submittedName>
        <fullName evidence="9">Oxidoreductase</fullName>
    </submittedName>
</protein>
<gene>
    <name evidence="9" type="ORF">CRD36_17065</name>
</gene>
<dbReference type="Gene3D" id="2.60.120.620">
    <property type="entry name" value="q2cbj1_9rhob like domain"/>
    <property type="match status" value="1"/>
</dbReference>
<evidence type="ECO:0000259" key="8">
    <source>
        <dbReference type="PROSITE" id="PS51471"/>
    </source>
</evidence>
<evidence type="ECO:0000256" key="7">
    <source>
        <dbReference type="SAM" id="MobiDB-lite"/>
    </source>
</evidence>
<dbReference type="AlphaFoldDB" id="A0A2G4YLV4"/>
<name>A0A2G4YLV4_9PROT</name>
<keyword evidence="5" id="KW-0560">Oxidoreductase</keyword>
<keyword evidence="6" id="KW-0408">Iron</keyword>
<sequence>MRPSHRGNGPHRPEPDAGLDYRGLLGHNAPPLVYAAATYPDALSPEECQQIIAHIDSQDLRRGRLAGGLKAPLIRSVASEWLDEHQIPWLTERIVKYVARANSSNFPFDLLGFDEGFQVLKYSGDALSGPDFYDWHIDMGHSGASQSRKLSVLIQLSKPDTYQGGALEVNFDGTAIPLGTAQGTLCVIPSFTLHRVCPVTAGRRYSLATWVHGPTFK</sequence>
<organism evidence="9 10">
    <name type="scientific">Paremcibacter congregatus</name>
    <dbReference type="NCBI Taxonomy" id="2043170"/>
    <lineage>
        <taxon>Bacteria</taxon>
        <taxon>Pseudomonadati</taxon>
        <taxon>Pseudomonadota</taxon>
        <taxon>Alphaproteobacteria</taxon>
        <taxon>Emcibacterales</taxon>
        <taxon>Emcibacteraceae</taxon>
        <taxon>Paremcibacter</taxon>
    </lineage>
</organism>
<dbReference type="Proteomes" id="UP000229730">
    <property type="component" value="Unassembled WGS sequence"/>
</dbReference>
<dbReference type="GO" id="GO:0005506">
    <property type="term" value="F:iron ion binding"/>
    <property type="evidence" value="ECO:0007669"/>
    <property type="project" value="InterPro"/>
</dbReference>
<evidence type="ECO:0000256" key="4">
    <source>
        <dbReference type="ARBA" id="ARBA00022964"/>
    </source>
</evidence>
<keyword evidence="4" id="KW-0223">Dioxygenase</keyword>
<dbReference type="SMART" id="SM00702">
    <property type="entry name" value="P4Hc"/>
    <property type="match status" value="1"/>
</dbReference>
<keyword evidence="10" id="KW-1185">Reference proteome</keyword>
<feature type="region of interest" description="Disordered" evidence="7">
    <location>
        <begin position="1"/>
        <end position="21"/>
    </location>
</feature>
<dbReference type="EMBL" id="PDEM01000033">
    <property type="protein sequence ID" value="PHZ83281.1"/>
    <property type="molecule type" value="Genomic_DNA"/>
</dbReference>
<evidence type="ECO:0000256" key="3">
    <source>
        <dbReference type="ARBA" id="ARBA00022896"/>
    </source>
</evidence>
<dbReference type="InParanoid" id="A0A2G4YLV4"/>
<dbReference type="SUPFAM" id="SSF51197">
    <property type="entry name" value="Clavaminate synthase-like"/>
    <property type="match status" value="1"/>
</dbReference>